<keyword evidence="1" id="KW-0472">Membrane</keyword>
<keyword evidence="3" id="KW-1185">Reference proteome</keyword>
<reference evidence="2 3" key="1">
    <citation type="submission" date="2017-10" db="EMBL/GenBank/DDBJ databases">
        <title>Sequencing the genomes of 1000 actinobacteria strains.</title>
        <authorList>
            <person name="Klenk H.-P."/>
        </authorList>
    </citation>
    <scope>NUCLEOTIDE SEQUENCE [LARGE SCALE GENOMIC DNA]</scope>
    <source>
        <strain evidence="2 3">DSM 18966</strain>
    </source>
</reference>
<keyword evidence="1" id="KW-1133">Transmembrane helix</keyword>
<evidence type="ECO:0000313" key="2">
    <source>
        <dbReference type="EMBL" id="PFG34198.1"/>
    </source>
</evidence>
<dbReference type="AlphaFoldDB" id="A0A2A9E5G3"/>
<protein>
    <submittedName>
        <fullName evidence="2">ABC-2 family transporter</fullName>
    </submittedName>
</protein>
<evidence type="ECO:0000256" key="1">
    <source>
        <dbReference type="SAM" id="Phobius"/>
    </source>
</evidence>
<dbReference type="GO" id="GO:0140359">
    <property type="term" value="F:ABC-type transporter activity"/>
    <property type="evidence" value="ECO:0007669"/>
    <property type="project" value="InterPro"/>
</dbReference>
<feature type="transmembrane region" description="Helical" evidence="1">
    <location>
        <begin position="139"/>
        <end position="164"/>
    </location>
</feature>
<feature type="transmembrane region" description="Helical" evidence="1">
    <location>
        <begin position="38"/>
        <end position="59"/>
    </location>
</feature>
<organism evidence="2 3">
    <name type="scientific">Sanguibacter antarcticus</name>
    <dbReference type="NCBI Taxonomy" id="372484"/>
    <lineage>
        <taxon>Bacteria</taxon>
        <taxon>Bacillati</taxon>
        <taxon>Actinomycetota</taxon>
        <taxon>Actinomycetes</taxon>
        <taxon>Micrococcales</taxon>
        <taxon>Sanguibacteraceae</taxon>
        <taxon>Sanguibacter</taxon>
    </lineage>
</organism>
<gene>
    <name evidence="2" type="ORF">ATL42_2103</name>
</gene>
<proteinExistence type="predicted"/>
<dbReference type="GO" id="GO:0005886">
    <property type="term" value="C:plasma membrane"/>
    <property type="evidence" value="ECO:0007669"/>
    <property type="project" value="UniProtKB-SubCell"/>
</dbReference>
<comment type="caution">
    <text evidence="2">The sequence shown here is derived from an EMBL/GenBank/DDBJ whole genome shotgun (WGS) entry which is preliminary data.</text>
</comment>
<feature type="transmembrane region" description="Helical" evidence="1">
    <location>
        <begin position="176"/>
        <end position="201"/>
    </location>
</feature>
<evidence type="ECO:0000313" key="3">
    <source>
        <dbReference type="Proteomes" id="UP000225548"/>
    </source>
</evidence>
<dbReference type="EMBL" id="PDJG01000001">
    <property type="protein sequence ID" value="PFG34198.1"/>
    <property type="molecule type" value="Genomic_DNA"/>
</dbReference>
<dbReference type="Proteomes" id="UP000225548">
    <property type="component" value="Unassembled WGS sequence"/>
</dbReference>
<name>A0A2A9E5G3_9MICO</name>
<accession>A0A2A9E5G3</accession>
<dbReference type="RefSeq" id="WP_098455271.1">
    <property type="nucleotide sequence ID" value="NZ_PDJG01000001.1"/>
</dbReference>
<feature type="transmembrane region" description="Helical" evidence="1">
    <location>
        <begin position="96"/>
        <end position="118"/>
    </location>
</feature>
<feature type="transmembrane region" description="Helical" evidence="1">
    <location>
        <begin position="254"/>
        <end position="278"/>
    </location>
</feature>
<dbReference type="OrthoDB" id="5142620at2"/>
<keyword evidence="1" id="KW-0812">Transmembrane</keyword>
<feature type="transmembrane region" description="Helical" evidence="1">
    <location>
        <begin position="213"/>
        <end position="234"/>
    </location>
</feature>
<sequence length="285" mass="29047">MTTTAAPSTHAPVPVPPPPRAAVWRAVYLRALADKTTIVGVLAVYAFAVAIGVGALWPPMKDTFVSIADDFPAAFDALLGGLSLATPVGWMNAELASIMGPGFLIATAMISAASATAGEEQARTLGLVLSTGVPRTTFLAAKTTAMVTHVLVVGAATVAGMLVANPVGNLGIPTSAVVAAAAQMVLIALVYGALTLLVGAITADKRMSLAIPGLIFAVSFMAATFLGLADSLVWLSKLNLWYPYLANTALADGFHLGFALLMAALAVGLGALAFVAFARRTDLRG</sequence>